<reference evidence="1" key="1">
    <citation type="journal article" date="2022" name="Int. J. Mol. Sci.">
        <title>Draft Genome of Tanacetum Coccineum: Genomic Comparison of Closely Related Tanacetum-Family Plants.</title>
        <authorList>
            <person name="Yamashiro T."/>
            <person name="Shiraishi A."/>
            <person name="Nakayama K."/>
            <person name="Satake H."/>
        </authorList>
    </citation>
    <scope>NUCLEOTIDE SEQUENCE</scope>
</reference>
<dbReference type="InterPro" id="IPR032567">
    <property type="entry name" value="RTL1-rel"/>
</dbReference>
<dbReference type="PANTHER" id="PTHR15503">
    <property type="entry name" value="LDOC1 RELATED"/>
    <property type="match status" value="1"/>
</dbReference>
<comment type="caution">
    <text evidence="1">The sequence shown here is derived from an EMBL/GenBank/DDBJ whole genome shotgun (WGS) entry which is preliminary data.</text>
</comment>
<evidence type="ECO:0000313" key="1">
    <source>
        <dbReference type="EMBL" id="GJT56322.1"/>
    </source>
</evidence>
<organism evidence="1 2">
    <name type="scientific">Tanacetum coccineum</name>
    <dbReference type="NCBI Taxonomy" id="301880"/>
    <lineage>
        <taxon>Eukaryota</taxon>
        <taxon>Viridiplantae</taxon>
        <taxon>Streptophyta</taxon>
        <taxon>Embryophyta</taxon>
        <taxon>Tracheophyta</taxon>
        <taxon>Spermatophyta</taxon>
        <taxon>Magnoliopsida</taxon>
        <taxon>eudicotyledons</taxon>
        <taxon>Gunneridae</taxon>
        <taxon>Pentapetalae</taxon>
        <taxon>asterids</taxon>
        <taxon>campanulids</taxon>
        <taxon>Asterales</taxon>
        <taxon>Asteraceae</taxon>
        <taxon>Asteroideae</taxon>
        <taxon>Anthemideae</taxon>
        <taxon>Anthemidinae</taxon>
        <taxon>Tanacetum</taxon>
    </lineage>
</organism>
<evidence type="ECO:0000313" key="2">
    <source>
        <dbReference type="Proteomes" id="UP001151760"/>
    </source>
</evidence>
<dbReference type="Proteomes" id="UP001151760">
    <property type="component" value="Unassembled WGS sequence"/>
</dbReference>
<name>A0ABQ5F0U7_9ASTR</name>
<dbReference type="PANTHER" id="PTHR15503:SF42">
    <property type="entry name" value="ZINC FINGER, CCHC-TYPE, RETROTRANSPOSON GAG DOMAIN, ASPARTIC PEPTIDASE DOMAIN PROTEIN-RELATED"/>
    <property type="match status" value="1"/>
</dbReference>
<reference evidence="1" key="2">
    <citation type="submission" date="2022-01" db="EMBL/GenBank/DDBJ databases">
        <authorList>
            <person name="Yamashiro T."/>
            <person name="Shiraishi A."/>
            <person name="Satake H."/>
            <person name="Nakayama K."/>
        </authorList>
    </citation>
    <scope>NUCLEOTIDE SEQUENCE</scope>
</reference>
<proteinExistence type="predicted"/>
<evidence type="ECO:0008006" key="3">
    <source>
        <dbReference type="Google" id="ProtNLM"/>
    </source>
</evidence>
<sequence length="370" mass="42869">METVFRISNCTVEIQIFPEETDKIEKYVKWDARSDLIKCCGNQSRKHAEANEMRLNDDRRINTKLRDRQKSRGMGVADKTQSNNVVKGTFLPKQSVVLPFYFDTGAEDVRNNLGKYGITGLHVKFSEPSVSRRPNPVEMGTYDVIIGMELLTNYQAVMDYAKRSYRNSLWERNLDFSMETESLLPTRQVEFHIDLVPGAAPIARAPYRLAPSEMKELATTSRAFPTKPLKTYFVHHNNKARIASKRIKLELMKNRSCMQNFPSVNFGFPRIVSAPFCPYPNEVKILSYTAMLRSKKELNMRQRRWLELLSDYNCDIRYHPGKANVVADALSRKEREPLALRTEKLGTSYEWNPMPQWHDLVLPCYGDLRL</sequence>
<keyword evidence="2" id="KW-1185">Reference proteome</keyword>
<dbReference type="EMBL" id="BQNB010016833">
    <property type="protein sequence ID" value="GJT56322.1"/>
    <property type="molecule type" value="Genomic_DNA"/>
</dbReference>
<protein>
    <recommendedName>
        <fullName evidence="3">Reverse transcriptase domain-containing protein</fullName>
    </recommendedName>
</protein>
<accession>A0ABQ5F0U7</accession>
<gene>
    <name evidence="1" type="ORF">Tco_0991376</name>
</gene>